<dbReference type="InterPro" id="IPR001789">
    <property type="entry name" value="Sig_transdc_resp-reg_receiver"/>
</dbReference>
<keyword evidence="1 3" id="KW-0597">Phosphoprotein</keyword>
<dbReference type="PROSITE" id="PS50110">
    <property type="entry name" value="RESPONSE_REGULATORY"/>
    <property type="match status" value="1"/>
</dbReference>
<evidence type="ECO:0000313" key="5">
    <source>
        <dbReference type="EMBL" id="MEA9356226.1"/>
    </source>
</evidence>
<proteinExistence type="predicted"/>
<dbReference type="PANTHER" id="PTHR44591">
    <property type="entry name" value="STRESS RESPONSE REGULATOR PROTEIN 1"/>
    <property type="match status" value="1"/>
</dbReference>
<evidence type="ECO:0000256" key="3">
    <source>
        <dbReference type="PROSITE-ProRule" id="PRU00169"/>
    </source>
</evidence>
<dbReference type="Proteomes" id="UP001302274">
    <property type="component" value="Unassembled WGS sequence"/>
</dbReference>
<dbReference type="Gene3D" id="3.40.50.2300">
    <property type="match status" value="1"/>
</dbReference>
<gene>
    <name evidence="5" type="ORF">SHI21_08435</name>
</gene>
<dbReference type="PANTHER" id="PTHR44591:SF14">
    <property type="entry name" value="PROTEIN PILG"/>
    <property type="match status" value="1"/>
</dbReference>
<sequence>MENNFTVLVIDDEAPLENIYTNFLAKIGAKVTFCDHPQKGWHAIDKEKFDLIITDLRMPAITGDEFITIVRDSKLNAHTPIILCSAFINKLVLTEMSRESKVYFLNKPFDSKTLFELVTKATGLKETTSVENTALNESWLNSFAEKLSTVTGQPAKIEKINSFDLWNFESISITIFSQEAAGPLSVNLLMKTKTFLKIAGNIQGTQYKEIESENLSVWQQFFKGINQGVVKMTCSNVLSQKILLFPGQVPAFYKVTSAHEEILIYLN</sequence>
<feature type="modified residue" description="4-aspartylphosphate" evidence="3">
    <location>
        <position position="55"/>
    </location>
</feature>
<keyword evidence="2" id="KW-0902">Two-component regulatory system</keyword>
<keyword evidence="6" id="KW-1185">Reference proteome</keyword>
<organism evidence="5 6">
    <name type="scientific">Bacteriovorax antarcticus</name>
    <dbReference type="NCBI Taxonomy" id="3088717"/>
    <lineage>
        <taxon>Bacteria</taxon>
        <taxon>Pseudomonadati</taxon>
        <taxon>Bdellovibrionota</taxon>
        <taxon>Bacteriovoracia</taxon>
        <taxon>Bacteriovoracales</taxon>
        <taxon>Bacteriovoracaceae</taxon>
        <taxon>Bacteriovorax</taxon>
    </lineage>
</organism>
<reference evidence="5 6" key="1">
    <citation type="submission" date="2023-11" db="EMBL/GenBank/DDBJ databases">
        <title>A Novel Polar Bacteriovorax (B. antarcticus) Isolated from the Biocrust in Antarctica.</title>
        <authorList>
            <person name="Mun W."/>
            <person name="Choi S.Y."/>
            <person name="Mitchell R.J."/>
        </authorList>
    </citation>
    <scope>NUCLEOTIDE SEQUENCE [LARGE SCALE GENOMIC DNA]</scope>
    <source>
        <strain evidence="5 6">PP10</strain>
    </source>
</reference>
<dbReference type="SUPFAM" id="SSF52172">
    <property type="entry name" value="CheY-like"/>
    <property type="match status" value="1"/>
</dbReference>
<feature type="domain" description="Response regulatory" evidence="4">
    <location>
        <begin position="6"/>
        <end position="122"/>
    </location>
</feature>
<evidence type="ECO:0000256" key="1">
    <source>
        <dbReference type="ARBA" id="ARBA00022553"/>
    </source>
</evidence>
<dbReference type="SMART" id="SM00448">
    <property type="entry name" value="REC"/>
    <property type="match status" value="1"/>
</dbReference>
<dbReference type="InterPro" id="IPR011006">
    <property type="entry name" value="CheY-like_superfamily"/>
</dbReference>
<accession>A0ABU5VT46</accession>
<dbReference type="InterPro" id="IPR050595">
    <property type="entry name" value="Bact_response_regulator"/>
</dbReference>
<dbReference type="RefSeq" id="WP_323575912.1">
    <property type="nucleotide sequence ID" value="NZ_JAYGJQ010000001.1"/>
</dbReference>
<dbReference type="CDD" id="cd00156">
    <property type="entry name" value="REC"/>
    <property type="match status" value="1"/>
</dbReference>
<evidence type="ECO:0000256" key="2">
    <source>
        <dbReference type="ARBA" id="ARBA00023012"/>
    </source>
</evidence>
<name>A0ABU5VT46_9BACT</name>
<dbReference type="EMBL" id="JAYGJQ010000001">
    <property type="protein sequence ID" value="MEA9356226.1"/>
    <property type="molecule type" value="Genomic_DNA"/>
</dbReference>
<evidence type="ECO:0000259" key="4">
    <source>
        <dbReference type="PROSITE" id="PS50110"/>
    </source>
</evidence>
<comment type="caution">
    <text evidence="5">The sequence shown here is derived from an EMBL/GenBank/DDBJ whole genome shotgun (WGS) entry which is preliminary data.</text>
</comment>
<evidence type="ECO:0000313" key="6">
    <source>
        <dbReference type="Proteomes" id="UP001302274"/>
    </source>
</evidence>
<dbReference type="Pfam" id="PF00072">
    <property type="entry name" value="Response_reg"/>
    <property type="match status" value="1"/>
</dbReference>
<protein>
    <submittedName>
        <fullName evidence="5">Response regulator</fullName>
    </submittedName>
</protein>